<dbReference type="InterPro" id="IPR007329">
    <property type="entry name" value="FMN-bd"/>
</dbReference>
<evidence type="ECO:0000313" key="4">
    <source>
        <dbReference type="EMBL" id="WOQ68967.1"/>
    </source>
</evidence>
<dbReference type="Pfam" id="PF04205">
    <property type="entry name" value="FMN_bind"/>
    <property type="match status" value="1"/>
</dbReference>
<feature type="signal peptide" evidence="2">
    <location>
        <begin position="1"/>
        <end position="26"/>
    </location>
</feature>
<evidence type="ECO:0000313" key="5">
    <source>
        <dbReference type="Proteomes" id="UP001329313"/>
    </source>
</evidence>
<dbReference type="EMBL" id="CP137080">
    <property type="protein sequence ID" value="WOQ68967.1"/>
    <property type="molecule type" value="Genomic_DNA"/>
</dbReference>
<reference evidence="4 5" key="1">
    <citation type="submission" date="2023-10" db="EMBL/GenBank/DDBJ databases">
        <title>Y20.</title>
        <authorList>
            <person name="Zhang G."/>
            <person name="Ding Y."/>
        </authorList>
    </citation>
    <scope>NUCLEOTIDE SEQUENCE [LARGE SCALE GENOMIC DNA]</scope>
    <source>
        <strain evidence="4 5">Y20</strain>
    </source>
</reference>
<feature type="chain" id="PRO_5043669871" evidence="2">
    <location>
        <begin position="27"/>
        <end position="145"/>
    </location>
</feature>
<dbReference type="KEGG" id="mliy:RYJ27_09650"/>
<dbReference type="GO" id="GO:0016020">
    <property type="term" value="C:membrane"/>
    <property type="evidence" value="ECO:0007669"/>
    <property type="project" value="InterPro"/>
</dbReference>
<organism evidence="4 5">
    <name type="scientific">Microbacterium limosum</name>
    <dbReference type="NCBI Taxonomy" id="3079935"/>
    <lineage>
        <taxon>Bacteria</taxon>
        <taxon>Bacillati</taxon>
        <taxon>Actinomycetota</taxon>
        <taxon>Actinomycetes</taxon>
        <taxon>Micrococcales</taxon>
        <taxon>Microbacteriaceae</taxon>
        <taxon>Microbacterium</taxon>
    </lineage>
</organism>
<dbReference type="RefSeq" id="WP_330170105.1">
    <property type="nucleotide sequence ID" value="NZ_CP137080.1"/>
</dbReference>
<evidence type="ECO:0000256" key="2">
    <source>
        <dbReference type="SAM" id="SignalP"/>
    </source>
</evidence>
<dbReference type="PROSITE" id="PS51257">
    <property type="entry name" value="PROKAR_LIPOPROTEIN"/>
    <property type="match status" value="1"/>
</dbReference>
<sequence length="145" mass="14466">MTRPAAARPLRLGAALVGIAGTVALAGCGATGSTTADTSSDGSSSGGSYADGTYTATGSYVTPESVETIEVTLTLESGEISAVEIQGDPQTAETQQYQSRFIGGIEDEVVGVALDDIQVDRVAGSSLTSGGFNEAVEAIKDEAAA</sequence>
<evidence type="ECO:0000259" key="3">
    <source>
        <dbReference type="Pfam" id="PF04205"/>
    </source>
</evidence>
<evidence type="ECO:0000256" key="1">
    <source>
        <dbReference type="SAM" id="MobiDB-lite"/>
    </source>
</evidence>
<feature type="region of interest" description="Disordered" evidence="1">
    <location>
        <begin position="30"/>
        <end position="57"/>
    </location>
</feature>
<name>A0AAU0MG04_9MICO</name>
<gene>
    <name evidence="4" type="ORF">RYJ27_09650</name>
</gene>
<dbReference type="Proteomes" id="UP001329313">
    <property type="component" value="Chromosome"/>
</dbReference>
<proteinExistence type="predicted"/>
<feature type="domain" description="FMN-binding" evidence="3">
    <location>
        <begin position="68"/>
        <end position="138"/>
    </location>
</feature>
<dbReference type="Gene3D" id="3.90.1010.20">
    <property type="match status" value="1"/>
</dbReference>
<feature type="compositionally biased region" description="Low complexity" evidence="1">
    <location>
        <begin position="31"/>
        <end position="55"/>
    </location>
</feature>
<dbReference type="AlphaFoldDB" id="A0AAU0MG04"/>
<protein>
    <submittedName>
        <fullName evidence="4">FMN-binding protein</fullName>
    </submittedName>
</protein>
<accession>A0AAU0MG04</accession>
<keyword evidence="5" id="KW-1185">Reference proteome</keyword>
<dbReference type="GO" id="GO:0010181">
    <property type="term" value="F:FMN binding"/>
    <property type="evidence" value="ECO:0007669"/>
    <property type="project" value="InterPro"/>
</dbReference>
<keyword evidence="2" id="KW-0732">Signal</keyword>